<sequence length="67" mass="8021">MCKFLDINFLCINHCSFYINLKFIFMLKYNHKNLDDRDCVEDRLLELYSESDKEDFADQIICKKCGG</sequence>
<dbReference type="EMBL" id="AP024849">
    <property type="protein sequence ID" value="BCZ45705.1"/>
    <property type="molecule type" value="Genomic_DNA"/>
</dbReference>
<organism evidence="1 2">
    <name type="scientific">Clostridium gelidum</name>
    <dbReference type="NCBI Taxonomy" id="704125"/>
    <lineage>
        <taxon>Bacteria</taxon>
        <taxon>Bacillati</taxon>
        <taxon>Bacillota</taxon>
        <taxon>Clostridia</taxon>
        <taxon>Eubacteriales</taxon>
        <taxon>Clostridiaceae</taxon>
        <taxon>Clostridium</taxon>
    </lineage>
</organism>
<dbReference type="Proteomes" id="UP000824633">
    <property type="component" value="Chromosome"/>
</dbReference>
<evidence type="ECO:0000313" key="1">
    <source>
        <dbReference type="EMBL" id="BCZ45705.1"/>
    </source>
</evidence>
<reference evidence="2" key="1">
    <citation type="submission" date="2021-07" db="EMBL/GenBank/DDBJ databases">
        <title>Complete genome sequencing of a Clostridium isolate.</title>
        <authorList>
            <person name="Ueki A."/>
            <person name="Tonouchi A."/>
        </authorList>
    </citation>
    <scope>NUCLEOTIDE SEQUENCE [LARGE SCALE GENOMIC DNA]</scope>
    <source>
        <strain evidence="2">C5S11</strain>
    </source>
</reference>
<accession>A0ABM7T1D2</accession>
<gene>
    <name evidence="1" type="ORF">psyc5s11_17720</name>
</gene>
<protein>
    <submittedName>
        <fullName evidence="1">Uncharacterized protein</fullName>
    </submittedName>
</protein>
<evidence type="ECO:0000313" key="2">
    <source>
        <dbReference type="Proteomes" id="UP000824633"/>
    </source>
</evidence>
<proteinExistence type="predicted"/>
<name>A0ABM7T1D2_9CLOT</name>
<keyword evidence="2" id="KW-1185">Reference proteome</keyword>